<dbReference type="KEGG" id="adg:Adeg_0890"/>
<feature type="domain" description="Rubrerythrin diiron-binding" evidence="3">
    <location>
        <begin position="21"/>
        <end position="80"/>
    </location>
</feature>
<dbReference type="eggNOG" id="COG1633">
    <property type="taxonomic scope" value="Bacteria"/>
</dbReference>
<dbReference type="EMBL" id="CP001785">
    <property type="protein sequence ID" value="ACX52028.1"/>
    <property type="molecule type" value="Genomic_DNA"/>
</dbReference>
<dbReference type="InterPro" id="IPR051429">
    <property type="entry name" value="Encapsulin_nc"/>
</dbReference>
<dbReference type="Proteomes" id="UP000002620">
    <property type="component" value="Chromosome"/>
</dbReference>
<evidence type="ECO:0000313" key="5">
    <source>
        <dbReference type="Proteomes" id="UP000002620"/>
    </source>
</evidence>
<evidence type="ECO:0000256" key="2">
    <source>
        <dbReference type="ARBA" id="ARBA00033787"/>
    </source>
</evidence>
<keyword evidence="5" id="KW-1185">Reference proteome</keyword>
<evidence type="ECO:0000256" key="1">
    <source>
        <dbReference type="ARBA" id="ARBA00033738"/>
    </source>
</evidence>
<dbReference type="AlphaFoldDB" id="C9RCQ1"/>
<sequence>MMSHLPLDLTKVDREDIDKQILRAAIIAELDAISFYEQLAAMATDENVQALLLDVAREEKTHVGEFQALLLRLDEEQAEELENGAEEVEELLGE</sequence>
<dbReference type="PANTHER" id="PTHR37165:SF1">
    <property type="entry name" value="TYPE 1 ENCAPSULIN SHELL PROTEIN"/>
    <property type="match status" value="1"/>
</dbReference>
<comment type="subcellular location">
    <subcellularLocation>
        <location evidence="1">Encapsulin nanocompartment</location>
    </subcellularLocation>
</comment>
<dbReference type="RefSeq" id="WP_015738905.1">
    <property type="nucleotide sequence ID" value="NC_013385.1"/>
</dbReference>
<keyword evidence="2" id="KW-1284">Encapsulin nanocompartment</keyword>
<dbReference type="STRING" id="429009.Adeg_0890"/>
<gene>
    <name evidence="4" type="ordered locus">Adeg_0890</name>
</gene>
<evidence type="ECO:0000313" key="4">
    <source>
        <dbReference type="EMBL" id="ACX52028.1"/>
    </source>
</evidence>
<dbReference type="Pfam" id="PF02915">
    <property type="entry name" value="Rubrerythrin"/>
    <property type="match status" value="1"/>
</dbReference>
<dbReference type="Gene3D" id="6.10.140.1960">
    <property type="match status" value="1"/>
</dbReference>
<accession>C9RCQ1</accession>
<proteinExistence type="predicted"/>
<dbReference type="GO" id="GO:0140737">
    <property type="term" value="C:encapsulin nanocompartment"/>
    <property type="evidence" value="ECO:0007669"/>
    <property type="project" value="UniProtKB-SubCell"/>
</dbReference>
<dbReference type="InterPro" id="IPR003251">
    <property type="entry name" value="Rr_diiron-bd_dom"/>
</dbReference>
<dbReference type="OrthoDB" id="1726426at2"/>
<organism evidence="4 5">
    <name type="scientific">Ammonifex degensii (strain DSM 10501 / KC4)</name>
    <dbReference type="NCBI Taxonomy" id="429009"/>
    <lineage>
        <taxon>Bacteria</taxon>
        <taxon>Bacillati</taxon>
        <taxon>Bacillota</taxon>
        <taxon>Clostridia</taxon>
        <taxon>Thermoanaerobacterales</taxon>
        <taxon>Thermoanaerobacteraceae</taxon>
        <taxon>Ammonifex</taxon>
    </lineage>
</organism>
<dbReference type="GO" id="GO:0016491">
    <property type="term" value="F:oxidoreductase activity"/>
    <property type="evidence" value="ECO:0007669"/>
    <property type="project" value="InterPro"/>
</dbReference>
<dbReference type="HOGENOM" id="CLU_141525_1_0_9"/>
<reference evidence="4 5" key="1">
    <citation type="submission" date="2009-10" db="EMBL/GenBank/DDBJ databases">
        <title>Complete sequence of chromosome of Ammonifex degensii KC4.</title>
        <authorList>
            <consortium name="US DOE Joint Genome Institute"/>
            <person name="Kerfeld C."/>
            <person name="Goodner B."/>
            <person name="Huber H."/>
            <person name="Stetter K."/>
            <person name="Lucas S."/>
            <person name="Copeland A."/>
            <person name="Lapidus A."/>
            <person name="Glavina del Rio T."/>
            <person name="Dalin E."/>
            <person name="Tice H."/>
            <person name="Bruce D."/>
            <person name="Goodwin L."/>
            <person name="Pitluck S."/>
            <person name="Saunders E."/>
            <person name="Brettin T."/>
            <person name="Detter J.C."/>
            <person name="Han C."/>
            <person name="Larimer F."/>
            <person name="Land M."/>
            <person name="Hauser L."/>
            <person name="Kyrpides N."/>
            <person name="Ovchinnikova G."/>
            <person name="Richardson P."/>
        </authorList>
    </citation>
    <scope>NUCLEOTIDE SEQUENCE [LARGE SCALE GENOMIC DNA]</scope>
    <source>
        <strain evidence="5">DSM 10501 / KC4</strain>
    </source>
</reference>
<dbReference type="SUPFAM" id="SSF47240">
    <property type="entry name" value="Ferritin-like"/>
    <property type="match status" value="1"/>
</dbReference>
<name>C9RCQ1_AMMDK</name>
<dbReference type="GO" id="GO:0046872">
    <property type="term" value="F:metal ion binding"/>
    <property type="evidence" value="ECO:0007669"/>
    <property type="project" value="InterPro"/>
</dbReference>
<evidence type="ECO:0000259" key="3">
    <source>
        <dbReference type="Pfam" id="PF02915"/>
    </source>
</evidence>
<dbReference type="InterPro" id="IPR009078">
    <property type="entry name" value="Ferritin-like_SF"/>
</dbReference>
<dbReference type="PANTHER" id="PTHR37165">
    <property type="entry name" value="PEPTIDASE U56 FAMILY"/>
    <property type="match status" value="1"/>
</dbReference>
<protein>
    <recommendedName>
        <fullName evidence="3">Rubrerythrin diiron-binding domain-containing protein</fullName>
    </recommendedName>
</protein>